<evidence type="ECO:0000313" key="2">
    <source>
        <dbReference type="EMBL" id="VDP89379.1"/>
    </source>
</evidence>
<dbReference type="InterPro" id="IPR005135">
    <property type="entry name" value="Endo/exonuclease/phosphatase"/>
</dbReference>
<protein>
    <submittedName>
        <fullName evidence="4">Endo/exonuclease/phosphatase domain-containing protein</fullName>
    </submittedName>
</protein>
<dbReference type="WBParaSite" id="ECPE_0001217001-mRNA-1">
    <property type="protein sequence ID" value="ECPE_0001217001-mRNA-1"/>
    <property type="gene ID" value="ECPE_0001217001"/>
</dbReference>
<evidence type="ECO:0000259" key="1">
    <source>
        <dbReference type="Pfam" id="PF14529"/>
    </source>
</evidence>
<dbReference type="GO" id="GO:0007508">
    <property type="term" value="P:larval heart development"/>
    <property type="evidence" value="ECO:0007669"/>
    <property type="project" value="TreeGrafter"/>
</dbReference>
<dbReference type="OrthoDB" id="6784168at2759"/>
<accession>A0A183AYU9</accession>
<dbReference type="InterPro" id="IPR036691">
    <property type="entry name" value="Endo/exonu/phosph_ase_sf"/>
</dbReference>
<name>A0A183AYU9_9TREM</name>
<dbReference type="GO" id="GO:0003824">
    <property type="term" value="F:catalytic activity"/>
    <property type="evidence" value="ECO:0007669"/>
    <property type="project" value="InterPro"/>
</dbReference>
<dbReference type="GO" id="GO:0031012">
    <property type="term" value="C:extracellular matrix"/>
    <property type="evidence" value="ECO:0007669"/>
    <property type="project" value="TreeGrafter"/>
</dbReference>
<dbReference type="PANTHER" id="PTHR33395">
    <property type="entry name" value="TRANSCRIPTASE, PUTATIVE-RELATED-RELATED"/>
    <property type="match status" value="1"/>
</dbReference>
<dbReference type="GO" id="GO:0061343">
    <property type="term" value="P:cell adhesion involved in heart morphogenesis"/>
    <property type="evidence" value="ECO:0007669"/>
    <property type="project" value="TreeGrafter"/>
</dbReference>
<dbReference type="Pfam" id="PF14529">
    <property type="entry name" value="Exo_endo_phos_2"/>
    <property type="match status" value="1"/>
</dbReference>
<evidence type="ECO:0000313" key="4">
    <source>
        <dbReference type="WBParaSite" id="ECPE_0001217001-mRNA-1"/>
    </source>
</evidence>
<reference evidence="2 3" key="2">
    <citation type="submission" date="2018-11" db="EMBL/GenBank/DDBJ databases">
        <authorList>
            <consortium name="Pathogen Informatics"/>
        </authorList>
    </citation>
    <scope>NUCLEOTIDE SEQUENCE [LARGE SCALE GENOMIC DNA]</scope>
    <source>
        <strain evidence="2 3">Egypt</strain>
    </source>
</reference>
<proteinExistence type="predicted"/>
<dbReference type="AlphaFoldDB" id="A0A183AYU9"/>
<feature type="domain" description="Endonuclease/exonuclease/phosphatase" evidence="1">
    <location>
        <begin position="2"/>
        <end position="84"/>
    </location>
</feature>
<gene>
    <name evidence="2" type="ORF">ECPE_LOCUS12134</name>
</gene>
<dbReference type="PANTHER" id="PTHR33395:SF21">
    <property type="entry name" value="PERICARDIN"/>
    <property type="match status" value="1"/>
</dbReference>
<sequence>MLLLGDLNVSEVQWAQAWAPRNTFGHRLLDWVQKGFLVQHFGQPTRWKSGQEPGLLDFVFARYPYEVEQFTVEPPLGRSDHEVIHFRYVLNVPKAPHKMRRVFRRIDCEALVVAASNREWQEEHEMIEEEWGPSNQEVKDYFCSGRSYTRSHTTEGILDFQLAVALFCTVQT</sequence>
<dbReference type="EMBL" id="UZAN01052217">
    <property type="protein sequence ID" value="VDP89379.1"/>
    <property type="molecule type" value="Genomic_DNA"/>
</dbReference>
<keyword evidence="3" id="KW-1185">Reference proteome</keyword>
<evidence type="ECO:0000313" key="3">
    <source>
        <dbReference type="Proteomes" id="UP000272942"/>
    </source>
</evidence>
<organism evidence="4">
    <name type="scientific">Echinostoma caproni</name>
    <dbReference type="NCBI Taxonomy" id="27848"/>
    <lineage>
        <taxon>Eukaryota</taxon>
        <taxon>Metazoa</taxon>
        <taxon>Spiralia</taxon>
        <taxon>Lophotrochozoa</taxon>
        <taxon>Platyhelminthes</taxon>
        <taxon>Trematoda</taxon>
        <taxon>Digenea</taxon>
        <taxon>Plagiorchiida</taxon>
        <taxon>Echinostomata</taxon>
        <taxon>Echinostomatoidea</taxon>
        <taxon>Echinostomatidae</taxon>
        <taxon>Echinostoma</taxon>
    </lineage>
</organism>
<dbReference type="Proteomes" id="UP000272942">
    <property type="component" value="Unassembled WGS sequence"/>
</dbReference>
<dbReference type="Gene3D" id="3.60.10.10">
    <property type="entry name" value="Endonuclease/exonuclease/phosphatase"/>
    <property type="match status" value="1"/>
</dbReference>
<reference evidence="4" key="1">
    <citation type="submission" date="2016-06" db="UniProtKB">
        <authorList>
            <consortium name="WormBaseParasite"/>
        </authorList>
    </citation>
    <scope>IDENTIFICATION</scope>
</reference>